<feature type="region of interest" description="Disordered" evidence="1">
    <location>
        <begin position="113"/>
        <end position="139"/>
    </location>
</feature>
<dbReference type="PATRIC" id="fig|1560234.3.peg.28"/>
<evidence type="ECO:0000313" key="3">
    <source>
        <dbReference type="Proteomes" id="UP000091979"/>
    </source>
</evidence>
<reference evidence="2 3" key="1">
    <citation type="submission" date="2015-01" db="EMBL/GenBank/DDBJ databases">
        <title>Desulfovibrio sp. JC271 draft genome sequence.</title>
        <authorList>
            <person name="Shivani Y."/>
            <person name="Subhash Y."/>
            <person name="Sasikala C."/>
            <person name="Ramana C.V."/>
        </authorList>
    </citation>
    <scope>NUCLEOTIDE SEQUENCE [LARGE SCALE GENOMIC DNA]</scope>
    <source>
        <strain evidence="2 3">JC271</strain>
    </source>
</reference>
<dbReference type="EMBL" id="JXMS01000001">
    <property type="protein sequence ID" value="OBQ57500.1"/>
    <property type="molecule type" value="Genomic_DNA"/>
</dbReference>
<evidence type="ECO:0000256" key="1">
    <source>
        <dbReference type="SAM" id="MobiDB-lite"/>
    </source>
</evidence>
<name>A0A1B7XPR3_9BACT</name>
<keyword evidence="3" id="KW-1185">Reference proteome</keyword>
<protein>
    <submittedName>
        <fullName evidence="2">Uncharacterized protein</fullName>
    </submittedName>
</protein>
<accession>A0A1B7XPR3</accession>
<dbReference type="Proteomes" id="UP000091979">
    <property type="component" value="Unassembled WGS sequence"/>
</dbReference>
<dbReference type="AlphaFoldDB" id="A0A1B7XPR3"/>
<proteinExistence type="predicted"/>
<sequence>MVAISSLMNKTMDVTQLQKATKAMQKKVEKQVSVSNLFTNKQTDHSDYIRAANKGANAARQTYESKSSSMISLLQAQMNNESNDGPLDFSYSRRARIGARASQLLRTDMNSTIHRNNDEAAAQESTAVRSRATGASELPRPVPVARVSVNPRVARSAPVKISIRV</sequence>
<organism evidence="2 3">
    <name type="scientific">Halodesulfovibrio spirochaetisodalis</name>
    <dbReference type="NCBI Taxonomy" id="1560234"/>
    <lineage>
        <taxon>Bacteria</taxon>
        <taxon>Pseudomonadati</taxon>
        <taxon>Thermodesulfobacteriota</taxon>
        <taxon>Desulfovibrionia</taxon>
        <taxon>Desulfovibrionales</taxon>
        <taxon>Desulfovibrionaceae</taxon>
        <taxon>Halodesulfovibrio</taxon>
    </lineage>
</organism>
<evidence type="ECO:0000313" key="2">
    <source>
        <dbReference type="EMBL" id="OBQ57500.1"/>
    </source>
</evidence>
<dbReference type="RefSeq" id="WP_066851345.1">
    <property type="nucleotide sequence ID" value="NZ_JXMS01000001.1"/>
</dbReference>
<comment type="caution">
    <text evidence="2">The sequence shown here is derived from an EMBL/GenBank/DDBJ whole genome shotgun (WGS) entry which is preliminary data.</text>
</comment>
<gene>
    <name evidence="2" type="ORF">SP90_00140</name>
</gene>